<organism evidence="2 4">
    <name type="scientific">Muntiacus muntjak</name>
    <name type="common">Barking deer</name>
    <name type="synonym">Indian muntjac</name>
    <dbReference type="NCBI Taxonomy" id="9888"/>
    <lineage>
        <taxon>Eukaryota</taxon>
        <taxon>Metazoa</taxon>
        <taxon>Chordata</taxon>
        <taxon>Craniata</taxon>
        <taxon>Vertebrata</taxon>
        <taxon>Euteleostomi</taxon>
        <taxon>Mammalia</taxon>
        <taxon>Eutheria</taxon>
        <taxon>Laurasiatheria</taxon>
        <taxon>Artiodactyla</taxon>
        <taxon>Ruminantia</taxon>
        <taxon>Pecora</taxon>
        <taxon>Cervidae</taxon>
        <taxon>Muntiacinae</taxon>
        <taxon>Muntiacus</taxon>
    </lineage>
</organism>
<dbReference type="Pfam" id="PF00248">
    <property type="entry name" value="Aldo_ket_red"/>
    <property type="match status" value="1"/>
</dbReference>
<evidence type="ECO:0000313" key="4">
    <source>
        <dbReference type="Proteomes" id="UP000326458"/>
    </source>
</evidence>
<dbReference type="SUPFAM" id="SSF51430">
    <property type="entry name" value="NAD(P)-linked oxidoreductase"/>
    <property type="match status" value="1"/>
</dbReference>
<name>A0A5N3UMK3_MUNMU</name>
<evidence type="ECO:0000313" key="2">
    <source>
        <dbReference type="EMBL" id="KAB0337798.1"/>
    </source>
</evidence>
<dbReference type="Gene3D" id="3.20.20.100">
    <property type="entry name" value="NADP-dependent oxidoreductase domain"/>
    <property type="match status" value="1"/>
</dbReference>
<accession>A0A5N3UMK3</accession>
<dbReference type="EMBL" id="VCEA01007120">
    <property type="protein sequence ID" value="KAB0337799.1"/>
    <property type="molecule type" value="Genomic_DNA"/>
</dbReference>
<dbReference type="Proteomes" id="UP000326458">
    <property type="component" value="Unassembled WGS sequence"/>
</dbReference>
<protein>
    <recommendedName>
        <fullName evidence="1">NADP-dependent oxidoreductase domain-containing protein</fullName>
    </recommendedName>
</protein>
<dbReference type="AlphaFoldDB" id="A0A5N3UMK3"/>
<sequence length="139" mass="15062">GVPCAPELAACFSRAETSLRSLVREPAGHQPLDTAGLGGDYWKEHHFEGIALVEKALQTQKAVYGINAPSLASAALRWLYHHSQLQGLRGDAVILGMSSLEQLEENLAAVKAGSLEPAVVLAFDQAWRLVAHDCPNYFR</sequence>
<keyword evidence="4" id="KW-1185">Reference proteome</keyword>
<gene>
    <name evidence="3" type="ORF">FD754_024981</name>
    <name evidence="2" type="ORF">FD754_024982</name>
</gene>
<proteinExistence type="predicted"/>
<feature type="domain" description="NADP-dependent oxidoreductase" evidence="1">
    <location>
        <begin position="50"/>
        <end position="127"/>
    </location>
</feature>
<dbReference type="InterPro" id="IPR036812">
    <property type="entry name" value="NAD(P)_OxRdtase_dom_sf"/>
</dbReference>
<evidence type="ECO:0000313" key="3">
    <source>
        <dbReference type="EMBL" id="KAB0337799.1"/>
    </source>
</evidence>
<reference evidence="2 4" key="1">
    <citation type="submission" date="2019-06" db="EMBL/GenBank/DDBJ databases">
        <title>Discovery of a novel chromosome fission-fusion reversal in muntjac.</title>
        <authorList>
            <person name="Mudd A.B."/>
            <person name="Bredeson J.V."/>
            <person name="Baum R."/>
            <person name="Hockemeyer D."/>
            <person name="Rokhsar D.S."/>
        </authorList>
    </citation>
    <scope>NUCLEOTIDE SEQUENCE [LARGE SCALE GENOMIC DNA]</scope>
    <source>
        <strain evidence="2">UTSW_UCB_Mm</strain>
        <tissue evidence="2">Fibroblast cell line</tissue>
    </source>
</reference>
<dbReference type="InterPro" id="IPR023210">
    <property type="entry name" value="NADP_OxRdtase_dom"/>
</dbReference>
<feature type="non-terminal residue" evidence="2">
    <location>
        <position position="1"/>
    </location>
</feature>
<dbReference type="EMBL" id="VCEA01007121">
    <property type="protein sequence ID" value="KAB0337798.1"/>
    <property type="molecule type" value="Genomic_DNA"/>
</dbReference>
<evidence type="ECO:0000259" key="1">
    <source>
        <dbReference type="Pfam" id="PF00248"/>
    </source>
</evidence>
<comment type="caution">
    <text evidence="2">The sequence shown here is derived from an EMBL/GenBank/DDBJ whole genome shotgun (WGS) entry which is preliminary data.</text>
</comment>